<evidence type="ECO:0000259" key="2">
    <source>
        <dbReference type="Pfam" id="PF07859"/>
    </source>
</evidence>
<dbReference type="PANTHER" id="PTHR48081">
    <property type="entry name" value="AB HYDROLASE SUPERFAMILY PROTEIN C4A8.06C"/>
    <property type="match status" value="1"/>
</dbReference>
<feature type="domain" description="Alpha/beta hydrolase fold-3" evidence="2">
    <location>
        <begin position="79"/>
        <end position="280"/>
    </location>
</feature>
<evidence type="ECO:0000313" key="4">
    <source>
        <dbReference type="Proteomes" id="UP001500596"/>
    </source>
</evidence>
<evidence type="ECO:0000313" key="3">
    <source>
        <dbReference type="EMBL" id="GAA1660444.1"/>
    </source>
</evidence>
<dbReference type="InterPro" id="IPR029058">
    <property type="entry name" value="AB_hydrolase_fold"/>
</dbReference>
<comment type="caution">
    <text evidence="3">The sequence shown here is derived from an EMBL/GenBank/DDBJ whole genome shotgun (WGS) entry which is preliminary data.</text>
</comment>
<dbReference type="InterPro" id="IPR050300">
    <property type="entry name" value="GDXG_lipolytic_enzyme"/>
</dbReference>
<dbReference type="RefSeq" id="WP_344050359.1">
    <property type="nucleotide sequence ID" value="NZ_BAAAPK010000001.1"/>
</dbReference>
<gene>
    <name evidence="3" type="ORF">GCM10009807_00180</name>
</gene>
<organism evidence="3 4">
    <name type="scientific">Microbacterium lacus</name>
    <dbReference type="NCBI Taxonomy" id="415217"/>
    <lineage>
        <taxon>Bacteria</taxon>
        <taxon>Bacillati</taxon>
        <taxon>Actinomycetota</taxon>
        <taxon>Actinomycetes</taxon>
        <taxon>Micrococcales</taxon>
        <taxon>Microbacteriaceae</taxon>
        <taxon>Microbacterium</taxon>
    </lineage>
</organism>
<accession>A0ABN2FVF5</accession>
<dbReference type="Proteomes" id="UP001500596">
    <property type="component" value="Unassembled WGS sequence"/>
</dbReference>
<protein>
    <submittedName>
        <fullName evidence="3">Alpha/beta hydrolase</fullName>
    </submittedName>
</protein>
<sequence>MTEQPDFRRMPIADAVRWLAENGEPADPRNDIDTASLTRRFPHLSGVETADIRIDGPHGRLVPARLYRDAAAPASGRALVWVHGGAFIGGYLDMPEANWVALEFAARGIPVLSVDYVKCLGDVHFPEPTDEVRAAFTHAVAHAAELFGVPSDAVLLGGASAGGNLTAGAVAQLQDAGDPVPAGLVLVYPVVHPNGPEASEVVDLASPHGQLALNFAGSDEALRDPHAFAALGRVDGFPSTLVVVCEKDDLRPSGEAFARQLEDAGIRVALHLEVAAGHGHINEPSDPTALPTIEAIAEWISA</sequence>
<dbReference type="GO" id="GO:0016787">
    <property type="term" value="F:hydrolase activity"/>
    <property type="evidence" value="ECO:0007669"/>
    <property type="project" value="UniProtKB-KW"/>
</dbReference>
<dbReference type="SUPFAM" id="SSF53474">
    <property type="entry name" value="alpha/beta-Hydrolases"/>
    <property type="match status" value="1"/>
</dbReference>
<evidence type="ECO:0000256" key="1">
    <source>
        <dbReference type="ARBA" id="ARBA00022801"/>
    </source>
</evidence>
<reference evidence="3 4" key="1">
    <citation type="journal article" date="2019" name="Int. J. Syst. Evol. Microbiol.">
        <title>The Global Catalogue of Microorganisms (GCM) 10K type strain sequencing project: providing services to taxonomists for standard genome sequencing and annotation.</title>
        <authorList>
            <consortium name="The Broad Institute Genomics Platform"/>
            <consortium name="The Broad Institute Genome Sequencing Center for Infectious Disease"/>
            <person name="Wu L."/>
            <person name="Ma J."/>
        </authorList>
    </citation>
    <scope>NUCLEOTIDE SEQUENCE [LARGE SCALE GENOMIC DNA]</scope>
    <source>
        <strain evidence="3 4">JCM 15575</strain>
    </source>
</reference>
<keyword evidence="1 3" id="KW-0378">Hydrolase</keyword>
<proteinExistence type="predicted"/>
<dbReference type="Pfam" id="PF07859">
    <property type="entry name" value="Abhydrolase_3"/>
    <property type="match status" value="1"/>
</dbReference>
<name>A0ABN2FVF5_9MICO</name>
<dbReference type="EMBL" id="BAAAPK010000001">
    <property type="protein sequence ID" value="GAA1660444.1"/>
    <property type="molecule type" value="Genomic_DNA"/>
</dbReference>
<dbReference type="InterPro" id="IPR013094">
    <property type="entry name" value="AB_hydrolase_3"/>
</dbReference>
<dbReference type="Gene3D" id="3.40.50.1820">
    <property type="entry name" value="alpha/beta hydrolase"/>
    <property type="match status" value="1"/>
</dbReference>
<keyword evidence="4" id="KW-1185">Reference proteome</keyword>